<sequence>MRTKKMQSILAELNDGSADIDASAIISTEGLMLASAISGEVSEDRAGAVMASISSLADRAMREFKLGNLEQLVMKGHNGYALMIQAGDYAALIVIGYGDGPEWSLALLRSIPAAGAISDLLTPGFGWSMEEGPVGIPQGSI</sequence>
<dbReference type="SMART" id="SM00960">
    <property type="entry name" value="Robl_LC7"/>
    <property type="match status" value="1"/>
</dbReference>
<accession>E6QD26</accession>
<reference evidence="2" key="1">
    <citation type="submission" date="2009-10" db="EMBL/GenBank/DDBJ databases">
        <title>Diversity of trophic interactions inside an arsenic-rich microbial ecosystem.</title>
        <authorList>
            <person name="Bertin P.N."/>
            <person name="Heinrich-Salmeron A."/>
            <person name="Pelletier E."/>
            <person name="Goulhen-Chollet F."/>
            <person name="Arsene-Ploetze F."/>
            <person name="Gallien S."/>
            <person name="Calteau A."/>
            <person name="Vallenet D."/>
            <person name="Casiot C."/>
            <person name="Chane-Woon-Ming B."/>
            <person name="Giloteaux L."/>
            <person name="Barakat M."/>
            <person name="Bonnefoy V."/>
            <person name="Bruneel O."/>
            <person name="Chandler M."/>
            <person name="Cleiss J."/>
            <person name="Duran R."/>
            <person name="Elbaz-Poulichet F."/>
            <person name="Fonknechten N."/>
            <person name="Lauga B."/>
            <person name="Mornico D."/>
            <person name="Ortet P."/>
            <person name="Schaeffer C."/>
            <person name="Siguier P."/>
            <person name="Alexander Thil Smith A."/>
            <person name="Van Dorsselaer A."/>
            <person name="Weissenbach J."/>
            <person name="Medigue C."/>
            <person name="Le Paslier D."/>
        </authorList>
    </citation>
    <scope>NUCLEOTIDE SEQUENCE</scope>
</reference>
<name>E6QD26_9ZZZZ</name>
<dbReference type="AlphaFoldDB" id="E6QD26"/>
<evidence type="ECO:0000259" key="1">
    <source>
        <dbReference type="SMART" id="SM00960"/>
    </source>
</evidence>
<feature type="domain" description="Roadblock/LAMTOR2" evidence="1">
    <location>
        <begin position="6"/>
        <end position="96"/>
    </location>
</feature>
<dbReference type="SUPFAM" id="SSF103196">
    <property type="entry name" value="Roadblock/LC7 domain"/>
    <property type="match status" value="1"/>
</dbReference>
<dbReference type="EMBL" id="CABP01000097">
    <property type="protein sequence ID" value="CBI05102.1"/>
    <property type="molecule type" value="Genomic_DNA"/>
</dbReference>
<dbReference type="Pfam" id="PF03259">
    <property type="entry name" value="Robl_LC7"/>
    <property type="match status" value="1"/>
</dbReference>
<comment type="caution">
    <text evidence="2">The sequence shown here is derived from an EMBL/GenBank/DDBJ whole genome shotgun (WGS) entry which is preliminary data.</text>
</comment>
<organism evidence="2">
    <name type="scientific">mine drainage metagenome</name>
    <dbReference type="NCBI Taxonomy" id="410659"/>
    <lineage>
        <taxon>unclassified sequences</taxon>
        <taxon>metagenomes</taxon>
        <taxon>ecological metagenomes</taxon>
    </lineage>
</organism>
<evidence type="ECO:0000313" key="2">
    <source>
        <dbReference type="EMBL" id="CBI05102.1"/>
    </source>
</evidence>
<dbReference type="Gene3D" id="3.30.450.30">
    <property type="entry name" value="Dynein light chain 2a, cytoplasmic"/>
    <property type="match status" value="1"/>
</dbReference>
<protein>
    <recommendedName>
        <fullName evidence="1">Roadblock/LAMTOR2 domain-containing protein</fullName>
    </recommendedName>
</protein>
<proteinExistence type="predicted"/>
<gene>
    <name evidence="2" type="ORF">CARN5_1417</name>
</gene>
<dbReference type="InterPro" id="IPR004942">
    <property type="entry name" value="Roadblock/LAMTOR2_dom"/>
</dbReference>